<gene>
    <name evidence="1" type="ORF">HMPREF1991_03259</name>
</gene>
<proteinExistence type="predicted"/>
<dbReference type="EMBL" id="JNGW01000146">
    <property type="protein sequence ID" value="KDR50683.1"/>
    <property type="molecule type" value="Genomic_DNA"/>
</dbReference>
<reference evidence="1 2" key="1">
    <citation type="submission" date="2013-08" db="EMBL/GenBank/DDBJ databases">
        <authorList>
            <person name="Weinstock G."/>
            <person name="Sodergren E."/>
            <person name="Wylie T."/>
            <person name="Fulton L."/>
            <person name="Fulton R."/>
            <person name="Fronick C."/>
            <person name="O'Laughlin M."/>
            <person name="Godfrey J."/>
            <person name="Miner T."/>
            <person name="Herter B."/>
            <person name="Appelbaum E."/>
            <person name="Cordes M."/>
            <person name="Lek S."/>
            <person name="Wollam A."/>
            <person name="Pepin K.H."/>
            <person name="Palsikar V.B."/>
            <person name="Mitreva M."/>
            <person name="Wilson R.K."/>
        </authorList>
    </citation>
    <scope>NUCLEOTIDE SEQUENCE [LARGE SCALE GENOMIC DNA]</scope>
    <source>
        <strain evidence="1 2">ATCC 15930</strain>
    </source>
</reference>
<organism evidence="1 2">
    <name type="scientific">Hoylesella loescheii DSM 19665 = JCM 12249 = ATCC 15930</name>
    <dbReference type="NCBI Taxonomy" id="1122985"/>
    <lineage>
        <taxon>Bacteria</taxon>
        <taxon>Pseudomonadati</taxon>
        <taxon>Bacteroidota</taxon>
        <taxon>Bacteroidia</taxon>
        <taxon>Bacteroidales</taxon>
        <taxon>Prevotellaceae</taxon>
        <taxon>Hoylesella</taxon>
    </lineage>
</organism>
<sequence length="41" mass="4837">MRKRDFERAISEPLKSKCSSCLSKMNYMREKERKEGVVGNN</sequence>
<dbReference type="HOGENOM" id="CLU_3274538_0_0_10"/>
<dbReference type="Proteomes" id="UP000027442">
    <property type="component" value="Unassembled WGS sequence"/>
</dbReference>
<dbReference type="AlphaFoldDB" id="A0A069QCT9"/>
<comment type="caution">
    <text evidence="1">The sequence shown here is derived from an EMBL/GenBank/DDBJ whole genome shotgun (WGS) entry which is preliminary data.</text>
</comment>
<protein>
    <submittedName>
        <fullName evidence="1">Uncharacterized protein</fullName>
    </submittedName>
</protein>
<evidence type="ECO:0000313" key="1">
    <source>
        <dbReference type="EMBL" id="KDR50683.1"/>
    </source>
</evidence>
<accession>A0A069QCT9</accession>
<evidence type="ECO:0000313" key="2">
    <source>
        <dbReference type="Proteomes" id="UP000027442"/>
    </source>
</evidence>
<name>A0A069QCT9_HOYLO</name>
<keyword evidence="2" id="KW-1185">Reference proteome</keyword>